<reference evidence="1" key="2">
    <citation type="submission" date="2020-09" db="EMBL/GenBank/DDBJ databases">
        <authorList>
            <person name="Sun Q."/>
            <person name="Ohkuma M."/>
        </authorList>
    </citation>
    <scope>NUCLEOTIDE SEQUENCE</scope>
    <source>
        <strain evidence="1">JCM 4956</strain>
    </source>
</reference>
<proteinExistence type="predicted"/>
<sequence length="282" mass="29097">MTTTPLPALAGPPGLVATDLDGTLLRSDGTLSRRTADALAAAEAAGIRLVLVTGRPPRSLPSLHSGIGRYFAITANGAAVYAPDGTAVRLSPFPADSVAGLVSRVRAAVPGVTFAFEYASAFGHEPGYPAWSYGESAVEPVGTADQLLARSPGRPVFKVLAHHPDLGLHDFHARASLGAGTDAETTHSTGLALVEFSAPGVTKASALTAWSAGLGIHPDDIAAFGDMPNDLPMLRAVGRSYAMANADPEVRAAARFHAPGNDEDGVARVLEHFVRRTGRLPA</sequence>
<evidence type="ECO:0000313" key="2">
    <source>
        <dbReference type="Proteomes" id="UP000645555"/>
    </source>
</evidence>
<dbReference type="Gene3D" id="3.30.1240.10">
    <property type="match status" value="1"/>
</dbReference>
<dbReference type="GO" id="GO:0000287">
    <property type="term" value="F:magnesium ion binding"/>
    <property type="evidence" value="ECO:0007669"/>
    <property type="project" value="TreeGrafter"/>
</dbReference>
<comment type="caution">
    <text evidence="1">The sequence shown here is derived from an EMBL/GenBank/DDBJ whole genome shotgun (WGS) entry which is preliminary data.</text>
</comment>
<name>A0A918U2B0_9ACTN</name>
<reference evidence="1" key="1">
    <citation type="journal article" date="2014" name="Int. J. Syst. Evol. Microbiol.">
        <title>Complete genome sequence of Corynebacterium casei LMG S-19264T (=DSM 44701T), isolated from a smear-ripened cheese.</title>
        <authorList>
            <consortium name="US DOE Joint Genome Institute (JGI-PGF)"/>
            <person name="Walter F."/>
            <person name="Albersmeier A."/>
            <person name="Kalinowski J."/>
            <person name="Ruckert C."/>
        </authorList>
    </citation>
    <scope>NUCLEOTIDE SEQUENCE</scope>
    <source>
        <strain evidence="1">JCM 4956</strain>
    </source>
</reference>
<dbReference type="Gene3D" id="3.40.50.1000">
    <property type="entry name" value="HAD superfamily/HAD-like"/>
    <property type="match status" value="1"/>
</dbReference>
<dbReference type="Proteomes" id="UP000645555">
    <property type="component" value="Unassembled WGS sequence"/>
</dbReference>
<keyword evidence="2" id="KW-1185">Reference proteome</keyword>
<dbReference type="Pfam" id="PF08282">
    <property type="entry name" value="Hydrolase_3"/>
    <property type="match status" value="1"/>
</dbReference>
<dbReference type="AlphaFoldDB" id="A0A918U2B0"/>
<dbReference type="EMBL" id="BMWD01000025">
    <property type="protein sequence ID" value="GGX83713.1"/>
    <property type="molecule type" value="Genomic_DNA"/>
</dbReference>
<accession>A0A918U2B0</accession>
<dbReference type="PANTHER" id="PTHR10000">
    <property type="entry name" value="PHOSPHOSERINE PHOSPHATASE"/>
    <property type="match status" value="1"/>
</dbReference>
<dbReference type="PANTHER" id="PTHR10000:SF8">
    <property type="entry name" value="HAD SUPERFAMILY HYDROLASE-LIKE, TYPE 3"/>
    <property type="match status" value="1"/>
</dbReference>
<dbReference type="InterPro" id="IPR000150">
    <property type="entry name" value="Cof"/>
</dbReference>
<dbReference type="SFLD" id="SFLDG01140">
    <property type="entry name" value="C2.B:_Phosphomannomutase_and_P"/>
    <property type="match status" value="1"/>
</dbReference>
<keyword evidence="1" id="KW-0378">Hydrolase</keyword>
<dbReference type="NCBIfam" id="TIGR00099">
    <property type="entry name" value="Cof-subfamily"/>
    <property type="match status" value="1"/>
</dbReference>
<dbReference type="GO" id="GO:0005829">
    <property type="term" value="C:cytosol"/>
    <property type="evidence" value="ECO:0007669"/>
    <property type="project" value="TreeGrafter"/>
</dbReference>
<dbReference type="InterPro" id="IPR036412">
    <property type="entry name" value="HAD-like_sf"/>
</dbReference>
<dbReference type="SUPFAM" id="SSF56784">
    <property type="entry name" value="HAD-like"/>
    <property type="match status" value="1"/>
</dbReference>
<gene>
    <name evidence="1" type="ORF">GCM10010515_59110</name>
</gene>
<protein>
    <submittedName>
        <fullName evidence="1">Hydrolase</fullName>
    </submittedName>
</protein>
<evidence type="ECO:0000313" key="1">
    <source>
        <dbReference type="EMBL" id="GGX83713.1"/>
    </source>
</evidence>
<dbReference type="GO" id="GO:0016791">
    <property type="term" value="F:phosphatase activity"/>
    <property type="evidence" value="ECO:0007669"/>
    <property type="project" value="TreeGrafter"/>
</dbReference>
<organism evidence="1 2">
    <name type="scientific">Streptomyces fructofermentans</name>
    <dbReference type="NCBI Taxonomy" id="152141"/>
    <lineage>
        <taxon>Bacteria</taxon>
        <taxon>Bacillati</taxon>
        <taxon>Actinomycetota</taxon>
        <taxon>Actinomycetes</taxon>
        <taxon>Kitasatosporales</taxon>
        <taxon>Streptomycetaceae</taxon>
        <taxon>Streptomyces</taxon>
    </lineage>
</organism>
<dbReference type="InterPro" id="IPR023214">
    <property type="entry name" value="HAD_sf"/>
</dbReference>
<dbReference type="SFLD" id="SFLDS00003">
    <property type="entry name" value="Haloacid_Dehalogenase"/>
    <property type="match status" value="1"/>
</dbReference>
<dbReference type="RefSeq" id="WP_190038653.1">
    <property type="nucleotide sequence ID" value="NZ_BMWD01000025.1"/>
</dbReference>